<dbReference type="EMBL" id="VXLC01000003">
    <property type="protein sequence ID" value="KAA8889012.1"/>
    <property type="molecule type" value="Genomic_DNA"/>
</dbReference>
<dbReference type="Gene3D" id="2.40.180.10">
    <property type="entry name" value="Catalase core domain"/>
    <property type="match status" value="1"/>
</dbReference>
<accession>A0A5N0EI88</accession>
<name>A0A5N0EI88_9NOCA</name>
<dbReference type="Proteomes" id="UP000323876">
    <property type="component" value="Unassembled WGS sequence"/>
</dbReference>
<organism evidence="1 2">
    <name type="scientific">Nocardia colli</name>
    <dbReference type="NCBI Taxonomy" id="2545717"/>
    <lineage>
        <taxon>Bacteria</taxon>
        <taxon>Bacillati</taxon>
        <taxon>Actinomycetota</taxon>
        <taxon>Actinomycetes</taxon>
        <taxon>Mycobacteriales</taxon>
        <taxon>Nocardiaceae</taxon>
        <taxon>Nocardia</taxon>
    </lineage>
</organism>
<evidence type="ECO:0000313" key="1">
    <source>
        <dbReference type="EMBL" id="KAA8889012.1"/>
    </source>
</evidence>
<dbReference type="RefSeq" id="WP_150401287.1">
    <property type="nucleotide sequence ID" value="NZ_VXLC01000003.1"/>
</dbReference>
<evidence type="ECO:0000313" key="2">
    <source>
        <dbReference type="Proteomes" id="UP000323876"/>
    </source>
</evidence>
<dbReference type="Gene3D" id="1.20.1280.120">
    <property type="match status" value="1"/>
</dbReference>
<dbReference type="GO" id="GO:0020037">
    <property type="term" value="F:heme binding"/>
    <property type="evidence" value="ECO:0007669"/>
    <property type="project" value="InterPro"/>
</dbReference>
<proteinExistence type="predicted"/>
<dbReference type="SUPFAM" id="SSF56634">
    <property type="entry name" value="Heme-dependent catalase-like"/>
    <property type="match status" value="1"/>
</dbReference>
<protein>
    <submittedName>
        <fullName evidence="1">Uncharacterized protein</fullName>
    </submittedName>
</protein>
<gene>
    <name evidence="1" type="ORF">F3087_08450</name>
</gene>
<keyword evidence="2" id="KW-1185">Reference proteome</keyword>
<dbReference type="AlphaFoldDB" id="A0A5N0EI88"/>
<comment type="caution">
    <text evidence="1">The sequence shown here is derived from an EMBL/GenBank/DDBJ whole genome shotgun (WGS) entry which is preliminary data.</text>
</comment>
<dbReference type="InterPro" id="IPR020835">
    <property type="entry name" value="Catalase_sf"/>
</dbReference>
<sequence length="177" mass="19227">MNSDPHDDGAHLAEQVAAATGANLGQRLLHARGGWATGEFTPYPPGATRWARLSWRPLRPLPTLDPVAAQAMPRDYLVTDLADRLPVRFELTAHLPDAIDEVHDPTRLWHGTQTVPLGTLTLTRSESPSAEPDFDTLRVPDGITAPQDQLSKERSKIYAAARGYRTGRLAIPSPAAG</sequence>
<dbReference type="OrthoDB" id="255727at2"/>
<reference evidence="1 2" key="1">
    <citation type="submission" date="2019-09" db="EMBL/GenBank/DDBJ databases">
        <authorList>
            <person name="Wang X."/>
        </authorList>
    </citation>
    <scope>NUCLEOTIDE SEQUENCE [LARGE SCALE GENOMIC DNA]</scope>
    <source>
        <strain evidence="1 2">CICC 11023</strain>
    </source>
</reference>